<sequence length="104" mass="12362">MDRERLFMHISKMEADMNNMHEDLQTLKELAVRLVEENVSLHMEKEKYEKLYEEDEAVEEDSFKGNTLNSIYEEGFHVCSVHFGTLRNDEDCLFCQGFLEHRGK</sequence>
<dbReference type="Proteomes" id="UP000034029">
    <property type="component" value="Chromosome"/>
</dbReference>
<keyword evidence="4" id="KW-0862">Zinc</keyword>
<evidence type="ECO:0000313" key="10">
    <source>
        <dbReference type="Proteomes" id="UP000183090"/>
    </source>
</evidence>
<dbReference type="EMBL" id="FOTB01000002">
    <property type="protein sequence ID" value="SFK66698.1"/>
    <property type="molecule type" value="Genomic_DNA"/>
</dbReference>
<accession>A0A0F7HM38</accession>
<dbReference type="Pfam" id="PF06156">
    <property type="entry name" value="YabA"/>
    <property type="match status" value="1"/>
</dbReference>
<dbReference type="OrthoDB" id="2112130at2"/>
<dbReference type="InterPro" id="IPR010377">
    <property type="entry name" value="YabA"/>
</dbReference>
<evidence type="ECO:0000256" key="2">
    <source>
        <dbReference type="ARBA" id="ARBA00022705"/>
    </source>
</evidence>
<evidence type="ECO:0000256" key="1">
    <source>
        <dbReference type="ARBA" id="ARBA00022490"/>
    </source>
</evidence>
<dbReference type="KEGG" id="shv:AAT16_13800"/>
<evidence type="ECO:0000313" key="9">
    <source>
        <dbReference type="Proteomes" id="UP000034029"/>
    </source>
</evidence>
<name>A0A0F7HM38_9STAP</name>
<keyword evidence="1" id="KW-0963">Cytoplasm</keyword>
<dbReference type="RefSeq" id="WP_046791340.1">
    <property type="nucleotide sequence ID" value="NZ_CP011366.1"/>
</dbReference>
<keyword evidence="2" id="KW-0235">DNA replication</keyword>
<evidence type="ECO:0000256" key="5">
    <source>
        <dbReference type="ARBA" id="ARBA00022880"/>
    </source>
</evidence>
<reference evidence="9" key="2">
    <citation type="submission" date="2015-04" db="EMBL/GenBank/DDBJ databases">
        <title>Complete genome sequence of Salinicoccus halodurans strain H3B36, isolated from the Qaidam basin of China.</title>
        <authorList>
            <person name="Ma Y."/>
            <person name="Jiang K."/>
            <person name="Xue Y."/>
        </authorList>
    </citation>
    <scope>NUCLEOTIDE SEQUENCE [LARGE SCALE GENOMIC DNA]</scope>
    <source>
        <strain evidence="9">H3B36</strain>
    </source>
</reference>
<evidence type="ECO:0000313" key="7">
    <source>
        <dbReference type="EMBL" id="AKG75164.1"/>
    </source>
</evidence>
<evidence type="ECO:0000256" key="6">
    <source>
        <dbReference type="SAM" id="Coils"/>
    </source>
</evidence>
<keyword evidence="9" id="KW-1185">Reference proteome</keyword>
<evidence type="ECO:0000313" key="8">
    <source>
        <dbReference type="EMBL" id="SFK66698.1"/>
    </source>
</evidence>
<dbReference type="PIRSF" id="PIRSF021439">
    <property type="entry name" value="DUF972"/>
    <property type="match status" value="1"/>
</dbReference>
<keyword evidence="6" id="KW-0175">Coiled coil</keyword>
<organism evidence="8 10">
    <name type="scientific">Salinicoccus halodurans</name>
    <dbReference type="NCBI Taxonomy" id="407035"/>
    <lineage>
        <taxon>Bacteria</taxon>
        <taxon>Bacillati</taxon>
        <taxon>Bacillota</taxon>
        <taxon>Bacilli</taxon>
        <taxon>Bacillales</taxon>
        <taxon>Staphylococcaceae</taxon>
        <taxon>Salinicoccus</taxon>
    </lineage>
</organism>
<keyword evidence="5" id="KW-0236">DNA replication inhibitor</keyword>
<dbReference type="GO" id="GO:0046872">
    <property type="term" value="F:metal ion binding"/>
    <property type="evidence" value="ECO:0007669"/>
    <property type="project" value="UniProtKB-KW"/>
</dbReference>
<feature type="coiled-coil region" evidence="6">
    <location>
        <begin position="10"/>
        <end position="37"/>
    </location>
</feature>
<evidence type="ECO:0000256" key="4">
    <source>
        <dbReference type="ARBA" id="ARBA00022833"/>
    </source>
</evidence>
<gene>
    <name evidence="7" type="ORF">AAT16_13800</name>
    <name evidence="8" type="ORF">SAMN05216235_1022</name>
</gene>
<dbReference type="GO" id="GO:0008156">
    <property type="term" value="P:negative regulation of DNA replication"/>
    <property type="evidence" value="ECO:0007669"/>
    <property type="project" value="UniProtKB-KW"/>
</dbReference>
<dbReference type="GO" id="GO:0006260">
    <property type="term" value="P:DNA replication"/>
    <property type="evidence" value="ECO:0007669"/>
    <property type="project" value="UniProtKB-KW"/>
</dbReference>
<protein>
    <submittedName>
        <fullName evidence="8">Regulator of replication initiation timing</fullName>
    </submittedName>
</protein>
<dbReference type="EMBL" id="CP011366">
    <property type="protein sequence ID" value="AKG75164.1"/>
    <property type="molecule type" value="Genomic_DNA"/>
</dbReference>
<reference evidence="7 9" key="1">
    <citation type="journal article" date="2015" name="Int. J. Syst. Evol. Microbiol.">
        <title>Complete genome sequence of Salinicoccus halodurans H3B36, isolated from the Qaidam Basin in China.</title>
        <authorList>
            <person name="Jiang K."/>
            <person name="Xue Y."/>
            <person name="Ma Y."/>
        </authorList>
    </citation>
    <scope>NUCLEOTIDE SEQUENCE [LARGE SCALE GENOMIC DNA]</scope>
    <source>
        <strain evidence="7 9">H3B36</strain>
    </source>
</reference>
<evidence type="ECO:0000256" key="3">
    <source>
        <dbReference type="ARBA" id="ARBA00022723"/>
    </source>
</evidence>
<dbReference type="AlphaFoldDB" id="A0A0F7HM38"/>
<reference evidence="8 10" key="3">
    <citation type="submission" date="2016-10" db="EMBL/GenBank/DDBJ databases">
        <authorList>
            <person name="Varghese N."/>
            <person name="Submissions S."/>
        </authorList>
    </citation>
    <scope>NUCLEOTIDE SEQUENCE [LARGE SCALE GENOMIC DNA]</scope>
    <source>
        <strain evidence="8 10">CGMCC 1.6501</strain>
    </source>
</reference>
<proteinExistence type="predicted"/>
<dbReference type="Proteomes" id="UP000183090">
    <property type="component" value="Unassembled WGS sequence"/>
</dbReference>
<keyword evidence="3" id="KW-0479">Metal-binding</keyword>